<dbReference type="Gene3D" id="3.30.420.40">
    <property type="match status" value="2"/>
</dbReference>
<feature type="transmembrane region" description="Helical" evidence="5">
    <location>
        <begin position="403"/>
        <end position="423"/>
    </location>
</feature>
<evidence type="ECO:0000256" key="4">
    <source>
        <dbReference type="SAM" id="MobiDB-lite"/>
    </source>
</evidence>
<feature type="region of interest" description="Disordered" evidence="4">
    <location>
        <begin position="533"/>
        <end position="618"/>
    </location>
</feature>
<feature type="compositionally biased region" description="Pro residues" evidence="4">
    <location>
        <begin position="504"/>
        <end position="514"/>
    </location>
</feature>
<feature type="compositionally biased region" description="Low complexity" evidence="4">
    <location>
        <begin position="609"/>
        <end position="618"/>
    </location>
</feature>
<dbReference type="EMBL" id="LZSO01000015">
    <property type="protein sequence ID" value="OBB31322.1"/>
    <property type="molecule type" value="Genomic_DNA"/>
</dbReference>
<dbReference type="InterPro" id="IPR013126">
    <property type="entry name" value="Hsp_70_fam"/>
</dbReference>
<evidence type="ECO:0008006" key="8">
    <source>
        <dbReference type="Google" id="ProtNLM"/>
    </source>
</evidence>
<protein>
    <recommendedName>
        <fullName evidence="8">Molecular chaperone</fullName>
    </recommendedName>
</protein>
<keyword evidence="5" id="KW-0472">Membrane</keyword>
<dbReference type="OrthoDB" id="5173286at2"/>
<gene>
    <name evidence="6" type="ORF">A5792_15945</name>
</gene>
<dbReference type="InterPro" id="IPR043129">
    <property type="entry name" value="ATPase_NBD"/>
</dbReference>
<name>A0A1A0RAG7_MYCPR</name>
<feature type="compositionally biased region" description="Pro residues" evidence="4">
    <location>
        <begin position="533"/>
        <end position="608"/>
    </location>
</feature>
<proteinExistence type="predicted"/>
<evidence type="ECO:0000313" key="6">
    <source>
        <dbReference type="EMBL" id="OBB31322.1"/>
    </source>
</evidence>
<dbReference type="Pfam" id="PF00012">
    <property type="entry name" value="HSP70"/>
    <property type="match status" value="1"/>
</dbReference>
<dbReference type="GO" id="GO:0005524">
    <property type="term" value="F:ATP binding"/>
    <property type="evidence" value="ECO:0007669"/>
    <property type="project" value="UniProtKB-KW"/>
</dbReference>
<keyword evidence="1" id="KW-0547">Nucleotide-binding</keyword>
<feature type="compositionally biased region" description="Low complexity" evidence="4">
    <location>
        <begin position="473"/>
        <end position="486"/>
    </location>
</feature>
<sequence length="618" mass="62694">MRDCLGLSVGATNLVAIADHTPLVRRAVLTVSGHRGPVVGAPSSADGGLVFTDFVGRVGDPVPLVAADGSTHRAEQLLAGAVEALTREVSPAHRPDASVLTVPAHWSSAAVDSARRAMPGVRVVPDSVAALTAIQSYPGLPARGVVALCDFGGTGTSLTLADAAAGFATIGQTVRFDEFSGDLIDQEVLRLVLRNLEAEPAGTAAVSTLARLRDQCRTAKEQLSDQAATSLTGVGSAIRLTRVELDAVVDQPLGGVIEALLDLLRRNGIHPAQLAALVTVGGGARIPLVTQRLSSAFRLPVTTVPQAQVIAAVGAGLLARRGVDETATQVAVGPVTVSAVSASATGTVAASALAWSMDDSAPDVAEFIPESVTEDSARPEFVFSEPPVAPAPARVAWYRRGGVVAYAAVFLAVVGTVGMVLSARADRLDSAVSGLSAPQTDPAESPLAQAAPAPPTRTVVVRDPSWPGSGTGAPAQAAPRPAAAPRMVQSAQSPPAPQRVAPAPQAPLPQPAAPAPVPPVALPPIPVPPLVFPPVTLPQLPIPTFTPPPSPSPSPSPSQTPSPSPSPSQTPSPTPEPTHTPEPTPEPTHAPEPTHSPEPTKAPEPTPATTPTSVAPSP</sequence>
<evidence type="ECO:0000256" key="1">
    <source>
        <dbReference type="ARBA" id="ARBA00022741"/>
    </source>
</evidence>
<feature type="region of interest" description="Disordered" evidence="4">
    <location>
        <begin position="433"/>
        <end position="514"/>
    </location>
</feature>
<dbReference type="RefSeq" id="WP_064931580.1">
    <property type="nucleotide sequence ID" value="NZ_LZSO01000015.1"/>
</dbReference>
<evidence type="ECO:0000256" key="2">
    <source>
        <dbReference type="ARBA" id="ARBA00022840"/>
    </source>
</evidence>
<keyword evidence="3" id="KW-0143">Chaperone</keyword>
<evidence type="ECO:0000313" key="7">
    <source>
        <dbReference type="Proteomes" id="UP000093902"/>
    </source>
</evidence>
<dbReference type="Proteomes" id="UP000093902">
    <property type="component" value="Unassembled WGS sequence"/>
</dbReference>
<dbReference type="AlphaFoldDB" id="A0A1A0RAG7"/>
<dbReference type="STRING" id="43304.GCA_001403655_01100"/>
<dbReference type="GO" id="GO:0140662">
    <property type="term" value="F:ATP-dependent protein folding chaperone"/>
    <property type="evidence" value="ECO:0007669"/>
    <property type="project" value="InterPro"/>
</dbReference>
<dbReference type="PANTHER" id="PTHR42749:SF1">
    <property type="entry name" value="CELL SHAPE-DETERMINING PROTEIN MREB"/>
    <property type="match status" value="1"/>
</dbReference>
<keyword evidence="2" id="KW-0067">ATP-binding</keyword>
<comment type="caution">
    <text evidence="6">The sequence shown here is derived from an EMBL/GenBank/DDBJ whole genome shotgun (WGS) entry which is preliminary data.</text>
</comment>
<evidence type="ECO:0000256" key="3">
    <source>
        <dbReference type="ARBA" id="ARBA00023186"/>
    </source>
</evidence>
<dbReference type="PANTHER" id="PTHR42749">
    <property type="entry name" value="CELL SHAPE-DETERMINING PROTEIN MREB"/>
    <property type="match status" value="1"/>
</dbReference>
<keyword evidence="5" id="KW-0812">Transmembrane</keyword>
<dbReference type="SUPFAM" id="SSF53067">
    <property type="entry name" value="Actin-like ATPase domain"/>
    <property type="match status" value="1"/>
</dbReference>
<keyword evidence="5" id="KW-1133">Transmembrane helix</keyword>
<organism evidence="6 7">
    <name type="scientific">Mycolicibacterium peregrinum</name>
    <name type="common">Mycobacterium peregrinum</name>
    <dbReference type="NCBI Taxonomy" id="43304"/>
    <lineage>
        <taxon>Bacteria</taxon>
        <taxon>Bacillati</taxon>
        <taxon>Actinomycetota</taxon>
        <taxon>Actinomycetes</taxon>
        <taxon>Mycobacteriales</taxon>
        <taxon>Mycobacteriaceae</taxon>
        <taxon>Mycolicibacterium</taxon>
    </lineage>
</organism>
<evidence type="ECO:0000256" key="5">
    <source>
        <dbReference type="SAM" id="Phobius"/>
    </source>
</evidence>
<reference evidence="7" key="1">
    <citation type="submission" date="2016-06" db="EMBL/GenBank/DDBJ databases">
        <authorList>
            <person name="Sutton G."/>
            <person name="Brinkac L."/>
            <person name="Sanka R."/>
            <person name="Adams M."/>
            <person name="Lau E."/>
            <person name="Mehaffy C."/>
            <person name="Tameris M."/>
            <person name="Hatherill M."/>
            <person name="Hanekom W."/>
            <person name="Mahomed H."/>
            <person name="Mcshane H."/>
        </authorList>
    </citation>
    <scope>NUCLEOTIDE SEQUENCE [LARGE SCALE GENOMIC DNA]</scope>
    <source>
        <strain evidence="7">852002-51209_SCH5440388</strain>
    </source>
</reference>
<dbReference type="Gene3D" id="3.90.640.10">
    <property type="entry name" value="Actin, Chain A, domain 4"/>
    <property type="match status" value="1"/>
</dbReference>
<accession>A0A1A0RAG7</accession>